<evidence type="ECO:0000313" key="1">
    <source>
        <dbReference type="EMBL" id="CAB4024066.1"/>
    </source>
</evidence>
<dbReference type="Proteomes" id="UP001152795">
    <property type="component" value="Unassembled WGS sequence"/>
</dbReference>
<protein>
    <submittedName>
        <fullName evidence="1">Uncharacterized protein</fullName>
    </submittedName>
</protein>
<keyword evidence="2" id="KW-1185">Reference proteome</keyword>
<reference evidence="1" key="1">
    <citation type="submission" date="2020-04" db="EMBL/GenBank/DDBJ databases">
        <authorList>
            <person name="Alioto T."/>
            <person name="Alioto T."/>
            <person name="Gomez Garrido J."/>
        </authorList>
    </citation>
    <scope>NUCLEOTIDE SEQUENCE</scope>
    <source>
        <strain evidence="1">A484AB</strain>
    </source>
</reference>
<evidence type="ECO:0000313" key="2">
    <source>
        <dbReference type="Proteomes" id="UP001152795"/>
    </source>
</evidence>
<gene>
    <name evidence="1" type="ORF">PACLA_8A040046</name>
</gene>
<feature type="non-terminal residue" evidence="1">
    <location>
        <position position="107"/>
    </location>
</feature>
<proteinExistence type="predicted"/>
<name>A0A7D9J8F8_PARCT</name>
<accession>A0A7D9J8F8</accession>
<dbReference type="AlphaFoldDB" id="A0A7D9J8F8"/>
<organism evidence="1 2">
    <name type="scientific">Paramuricea clavata</name>
    <name type="common">Red gorgonian</name>
    <name type="synonym">Violescent sea-whip</name>
    <dbReference type="NCBI Taxonomy" id="317549"/>
    <lineage>
        <taxon>Eukaryota</taxon>
        <taxon>Metazoa</taxon>
        <taxon>Cnidaria</taxon>
        <taxon>Anthozoa</taxon>
        <taxon>Octocorallia</taxon>
        <taxon>Malacalcyonacea</taxon>
        <taxon>Plexauridae</taxon>
        <taxon>Paramuricea</taxon>
    </lineage>
</organism>
<dbReference type="EMBL" id="CACRXK020012820">
    <property type="protein sequence ID" value="CAB4024066.1"/>
    <property type="molecule type" value="Genomic_DNA"/>
</dbReference>
<sequence>MATLKGSLLEQDGEMKAVRNSNAEVMKEIKDLKENLSKVNKDVDKVKVMMSQMLEKYDMLDHELLSKLGSPTTEGIFNTGSRKENISIVGGRDAGHTDTEIFSWEKN</sequence>
<comment type="caution">
    <text evidence="1">The sequence shown here is derived from an EMBL/GenBank/DDBJ whole genome shotgun (WGS) entry which is preliminary data.</text>
</comment>